<accession>A0A157Z5P0</accession>
<dbReference type="EMBL" id="FCOI02000001">
    <property type="protein sequence ID" value="SAK40649.1"/>
    <property type="molecule type" value="Genomic_DNA"/>
</dbReference>
<organism evidence="1 2">
    <name type="scientific">Caballeronia temeraria</name>
    <dbReference type="NCBI Taxonomy" id="1777137"/>
    <lineage>
        <taxon>Bacteria</taxon>
        <taxon>Pseudomonadati</taxon>
        <taxon>Pseudomonadota</taxon>
        <taxon>Betaproteobacteria</taxon>
        <taxon>Burkholderiales</taxon>
        <taxon>Burkholderiaceae</taxon>
        <taxon>Caballeronia</taxon>
    </lineage>
</organism>
<dbReference type="OrthoDB" id="6169313at2"/>
<reference evidence="2" key="1">
    <citation type="submission" date="2016-01" db="EMBL/GenBank/DDBJ databases">
        <authorList>
            <person name="Peeters Charlotte."/>
        </authorList>
    </citation>
    <scope>NUCLEOTIDE SEQUENCE [LARGE SCALE GENOMIC DNA]</scope>
</reference>
<protein>
    <submittedName>
        <fullName evidence="1">Uncharacterized protein</fullName>
    </submittedName>
</protein>
<evidence type="ECO:0000313" key="2">
    <source>
        <dbReference type="Proteomes" id="UP000054624"/>
    </source>
</evidence>
<dbReference type="STRING" id="1777137.AWB76_00194"/>
<proteinExistence type="predicted"/>
<dbReference type="RefSeq" id="WP_061158251.1">
    <property type="nucleotide sequence ID" value="NZ_FCOI02000001.1"/>
</dbReference>
<dbReference type="AlphaFoldDB" id="A0A157Z5P0"/>
<keyword evidence="2" id="KW-1185">Reference proteome</keyword>
<dbReference type="Proteomes" id="UP000054624">
    <property type="component" value="Unassembled WGS sequence"/>
</dbReference>
<evidence type="ECO:0000313" key="1">
    <source>
        <dbReference type="EMBL" id="SAK40649.1"/>
    </source>
</evidence>
<sequence>MCNEISTNAASIAERHALRDYWRRMSALERAVLSAVRAGRKLTPADTDDAAVRVLVAAVLDLPQYNRGLNVANLFIDTDDAHAHWHLLVELDGGNRTLALVVPYPS</sequence>
<name>A0A157Z5P0_9BURK</name>
<gene>
    <name evidence="1" type="ORF">AWB76_00194</name>
</gene>